<feature type="non-terminal residue" evidence="2">
    <location>
        <position position="180"/>
    </location>
</feature>
<accession>J0QB44</accession>
<protein>
    <submittedName>
        <fullName evidence="2">Uncharacterized protein</fullName>
    </submittedName>
</protein>
<dbReference type="Proteomes" id="UP000002646">
    <property type="component" value="Unassembled WGS sequence"/>
</dbReference>
<dbReference type="AlphaFoldDB" id="J0QB44"/>
<feature type="region of interest" description="Disordered" evidence="1">
    <location>
        <begin position="1"/>
        <end position="24"/>
    </location>
</feature>
<proteinExistence type="predicted"/>
<evidence type="ECO:0000313" key="2">
    <source>
        <dbReference type="EMBL" id="EJF82546.1"/>
    </source>
</evidence>
<organism evidence="2 3">
    <name type="scientific">Cardidatus Bartonella washoeensis 085-0475</name>
    <dbReference type="NCBI Taxonomy" id="1094564"/>
    <lineage>
        <taxon>Bacteria</taxon>
        <taxon>Pseudomonadati</taxon>
        <taxon>Pseudomonadota</taxon>
        <taxon>Alphaproteobacteria</taxon>
        <taxon>Hyphomicrobiales</taxon>
        <taxon>Bartonellaceae</taxon>
        <taxon>Bartonella</taxon>
    </lineage>
</organism>
<comment type="caution">
    <text evidence="2">The sequence shown here is derived from an EMBL/GenBank/DDBJ whole genome shotgun (WGS) entry which is preliminary data.</text>
</comment>
<evidence type="ECO:0000256" key="1">
    <source>
        <dbReference type="SAM" id="MobiDB-lite"/>
    </source>
</evidence>
<dbReference type="EMBL" id="AILX01000041">
    <property type="protein sequence ID" value="EJF82546.1"/>
    <property type="molecule type" value="Genomic_DNA"/>
</dbReference>
<gene>
    <name evidence="2" type="ORF">MCW_01656</name>
</gene>
<sequence>MKQDKETEPITIGEGTDGTEISILNQEKDSRTLSGLKAGTLSDTSTEAVNGAQLYSLGSEVAKTLGGSASYENGTWVGPTFTVKNFNSEGSVSETTYNDVASAFTGVGNSFEKVKDSFTNIKNEITKEIEKEITTVQGDALLWSDDKEAFVAQHGAEKSNSKLTSLQNGDISAISTDAVA</sequence>
<reference evidence="2 3" key="1">
    <citation type="submission" date="2012-03" db="EMBL/GenBank/DDBJ databases">
        <title>The Genome Sequence of Bartonella washoensis 085-0475.</title>
        <authorList>
            <consortium name="The Broad Institute Genome Sequencing Platform"/>
            <consortium name="The Broad Institute Genome Sequencing Center for Infectious Disease"/>
            <person name="Feldgarden M."/>
            <person name="Kirby J."/>
            <person name="Kosoy M."/>
            <person name="Birtles R."/>
            <person name="Probert W.S."/>
            <person name="Chiaraviglio L."/>
            <person name="Young S.K."/>
            <person name="Zeng Q."/>
            <person name="Gargeya S."/>
            <person name="Fitzgerald M."/>
            <person name="Haas B."/>
            <person name="Abouelleil A."/>
            <person name="Alvarado L."/>
            <person name="Arachchi H.M."/>
            <person name="Berlin A."/>
            <person name="Chapman S.B."/>
            <person name="Gearin G."/>
            <person name="Goldberg J."/>
            <person name="Griggs A."/>
            <person name="Gujja S."/>
            <person name="Hansen M."/>
            <person name="Heiman D."/>
            <person name="Howarth C."/>
            <person name="Larimer J."/>
            <person name="Lui A."/>
            <person name="MacDonald P.J.P."/>
            <person name="McCowen C."/>
            <person name="Montmayeur A."/>
            <person name="Murphy C."/>
            <person name="Neiman D."/>
            <person name="Pearson M."/>
            <person name="Priest M."/>
            <person name="Roberts A."/>
            <person name="Saif S."/>
            <person name="Shea T."/>
            <person name="Sisk P."/>
            <person name="Stolte C."/>
            <person name="Sykes S."/>
            <person name="Wortman J."/>
            <person name="Nusbaum C."/>
            <person name="Birren B."/>
        </authorList>
    </citation>
    <scope>NUCLEOTIDE SEQUENCE [LARGE SCALE GENOMIC DNA]</scope>
    <source>
        <strain evidence="2 3">085-0475</strain>
    </source>
</reference>
<dbReference type="HOGENOM" id="CLU_120247_0_0_5"/>
<dbReference type="InterPro" id="IPR011049">
    <property type="entry name" value="Serralysin-like_metalloprot_C"/>
</dbReference>
<name>J0QB44_9HYPH</name>
<dbReference type="Gene3D" id="6.10.250.2030">
    <property type="match status" value="1"/>
</dbReference>
<dbReference type="Gene3D" id="2.150.10.10">
    <property type="entry name" value="Serralysin-like metalloprotease, C-terminal"/>
    <property type="match status" value="1"/>
</dbReference>
<evidence type="ECO:0000313" key="3">
    <source>
        <dbReference type="Proteomes" id="UP000002646"/>
    </source>
</evidence>